<feature type="non-terminal residue" evidence="1">
    <location>
        <position position="84"/>
    </location>
</feature>
<evidence type="ECO:0000313" key="2">
    <source>
        <dbReference type="Proteomes" id="UP000325576"/>
    </source>
</evidence>
<dbReference type="AlphaFoldDB" id="A0A5N5E7N4"/>
<accession>A0A5N5E7N4</accession>
<gene>
    <name evidence="1" type="ORF">BS297_05730</name>
</gene>
<dbReference type="InterPro" id="IPR039480">
    <property type="entry name" value="C-C_Bond_Lyase-like"/>
</dbReference>
<evidence type="ECO:0000313" key="1">
    <source>
        <dbReference type="EMBL" id="KAB2586345.1"/>
    </source>
</evidence>
<protein>
    <submittedName>
        <fullName evidence="1">ATP/GTP-binding protein</fullName>
    </submittedName>
</protein>
<dbReference type="Proteomes" id="UP000325576">
    <property type="component" value="Unassembled WGS sequence"/>
</dbReference>
<proteinExistence type="predicted"/>
<name>A0A5N5E7N4_RHOER</name>
<organism evidence="1 2">
    <name type="scientific">Rhodococcus erythropolis</name>
    <name type="common">Arthrobacter picolinophilus</name>
    <dbReference type="NCBI Taxonomy" id="1833"/>
    <lineage>
        <taxon>Bacteria</taxon>
        <taxon>Bacillati</taxon>
        <taxon>Actinomycetota</taxon>
        <taxon>Actinomycetes</taxon>
        <taxon>Mycobacteriales</taxon>
        <taxon>Nocardiaceae</taxon>
        <taxon>Rhodococcus</taxon>
        <taxon>Rhodococcus erythropolis group</taxon>
    </lineage>
</organism>
<sequence length="84" mass="9308">MDLIAVTERREMQHFQHLEDDVREQLFLHAPRSFADSDERDLLAIALGATLYVPATRAGLADIVVKRASEGVSSMVLDLEDAVA</sequence>
<dbReference type="EMBL" id="MRBO01000210">
    <property type="protein sequence ID" value="KAB2586345.1"/>
    <property type="molecule type" value="Genomic_DNA"/>
</dbReference>
<reference evidence="1 2" key="1">
    <citation type="journal article" date="2017" name="Poromechanics V (2013)">
        <title>Genomic Characterization of the Arsenic-Tolerant Actinobacterium, &lt;i&gt;Rhodococcus erythropolis&lt;/i&gt; S43.</title>
        <authorList>
            <person name="Retamal-Morales G."/>
            <person name="Mehnert M."/>
            <person name="Schwabe R."/>
            <person name="Tischler D."/>
            <person name="Schloemann M."/>
            <person name="Levican G.J."/>
        </authorList>
    </citation>
    <scope>NUCLEOTIDE SEQUENCE [LARGE SCALE GENOMIC DNA]</scope>
    <source>
        <strain evidence="1 2">S43</strain>
    </source>
</reference>
<comment type="caution">
    <text evidence="1">The sequence shown here is derived from an EMBL/GenBank/DDBJ whole genome shotgun (WGS) entry which is preliminary data.</text>
</comment>
<dbReference type="Pfam" id="PF15617">
    <property type="entry name" value="C-C_Bond_Lyase"/>
    <property type="match status" value="1"/>
</dbReference>